<feature type="transmembrane region" description="Helical" evidence="3">
    <location>
        <begin position="12"/>
        <end position="35"/>
    </location>
</feature>
<feature type="region of interest" description="Disordered" evidence="2">
    <location>
        <begin position="353"/>
        <end position="382"/>
    </location>
</feature>
<dbReference type="Gene3D" id="3.10.350.10">
    <property type="entry name" value="LysM domain"/>
    <property type="match status" value="2"/>
</dbReference>
<feature type="repeat" description="TPR" evidence="1">
    <location>
        <begin position="785"/>
        <end position="818"/>
    </location>
</feature>
<evidence type="ECO:0000313" key="5">
    <source>
        <dbReference type="EMBL" id="MFC5830054.1"/>
    </source>
</evidence>
<evidence type="ECO:0000313" key="6">
    <source>
        <dbReference type="Proteomes" id="UP001596058"/>
    </source>
</evidence>
<sequence length="868" mass="95571">MTTYAMRFPTLARVTAALVLAVLVVGIPVVLLAFFRPMELPRLDELTTPTEPQVIKPLLFVVVWTCWSMFVWGVLAELINLLLVGNIRFRVPFQHLAARLLTTITLAATTPVAAARGMIPAAVAPVAIPDALPLAAAEPLAVETAKPYKAYTVKPRDTLWAIARRHLGDPARYREIVRLNQGRTMNDGQTFTSQDWLRPGWKLRMPLDATGLDGSRRESGRVHTVTAGESLWDIAEKRLGDGHRYKELYKLNKGRPQPDRGRLIDPSVIEPGWRLILPDRAPERAPAQRHPIEDPTPQATAPAAQTPQPSVALPDGGMVALSFATGIAVALASARLYLRRRLTARQAAEPVRFPVPEEESPSARVLEQAHRREYADSGEPPPDDFELVRSAFSTDPPVAVKVGKRGSDPVSLDLSGMNVGLTGPVADDVIRAIVLDLLTQSDQHRVEIVMPYDDAVLLLGEQVRHLSEFLPGLRLVVGMNDAVDYLEEQFVGRRRILRDSDAEDIPELRGTEPDEPLPALLLIARTDNGGDHAYLETLMGLAPRFGIGALLSGERASGTTYEVSVDAVVLNAADELADAELFHVPKAAASTLLQKLAAANGYVENQPQKEIDLTVPPPDTMEALVRFGIVGEPLIQIDGKVVDISGRTKSLELFVLLALHPHGLDREKICAHLWPDVEEPQAGYRFHAALKDLRAALRDATGRTDKDVAFVEAENKVYRIERRTVAVDLWTYRRSLNAARAATDEETKMVALEGVAALCRGHLVQGTDYEWIEQDHRWPLSVTSIRALLQLGAIHERNGRLERALEVLEQVCALDADVESAGTGVVRLLHQLGRHDEAHLRARHVQKRLDALGVTPCAESQARLSHQR</sequence>
<dbReference type="CDD" id="cd00118">
    <property type="entry name" value="LysM"/>
    <property type="match status" value="2"/>
</dbReference>
<protein>
    <submittedName>
        <fullName evidence="5">LysM peptidoglycan-binding domain-containing protein</fullName>
    </submittedName>
</protein>
<organism evidence="5 6">
    <name type="scientific">Nonomuraea insulae</name>
    <dbReference type="NCBI Taxonomy" id="1616787"/>
    <lineage>
        <taxon>Bacteria</taxon>
        <taxon>Bacillati</taxon>
        <taxon>Actinomycetota</taxon>
        <taxon>Actinomycetes</taxon>
        <taxon>Streptosporangiales</taxon>
        <taxon>Streptosporangiaceae</taxon>
        <taxon>Nonomuraea</taxon>
    </lineage>
</organism>
<reference evidence="6" key="1">
    <citation type="journal article" date="2019" name="Int. J. Syst. Evol. Microbiol.">
        <title>The Global Catalogue of Microorganisms (GCM) 10K type strain sequencing project: providing services to taxonomists for standard genome sequencing and annotation.</title>
        <authorList>
            <consortium name="The Broad Institute Genomics Platform"/>
            <consortium name="The Broad Institute Genome Sequencing Center for Infectious Disease"/>
            <person name="Wu L."/>
            <person name="Ma J."/>
        </authorList>
    </citation>
    <scope>NUCLEOTIDE SEQUENCE [LARGE SCALE GENOMIC DNA]</scope>
    <source>
        <strain evidence="6">CCUG 53903</strain>
    </source>
</reference>
<evidence type="ECO:0000256" key="1">
    <source>
        <dbReference type="PROSITE-ProRule" id="PRU00339"/>
    </source>
</evidence>
<keyword evidence="3" id="KW-0472">Membrane</keyword>
<evidence type="ECO:0000259" key="4">
    <source>
        <dbReference type="PROSITE" id="PS51782"/>
    </source>
</evidence>
<feature type="transmembrane region" description="Helical" evidence="3">
    <location>
        <begin position="96"/>
        <end position="119"/>
    </location>
</feature>
<feature type="domain" description="LysM" evidence="4">
    <location>
        <begin position="149"/>
        <end position="196"/>
    </location>
</feature>
<proteinExistence type="predicted"/>
<comment type="caution">
    <text evidence="5">The sequence shown here is derived from an EMBL/GenBank/DDBJ whole genome shotgun (WGS) entry which is preliminary data.</text>
</comment>
<dbReference type="PANTHER" id="PTHR35807">
    <property type="entry name" value="TRANSCRIPTIONAL REGULATOR REDD-RELATED"/>
    <property type="match status" value="1"/>
</dbReference>
<dbReference type="InterPro" id="IPR011990">
    <property type="entry name" value="TPR-like_helical_dom_sf"/>
</dbReference>
<dbReference type="Gene3D" id="1.25.40.10">
    <property type="entry name" value="Tetratricopeptide repeat domain"/>
    <property type="match status" value="1"/>
</dbReference>
<dbReference type="InterPro" id="IPR005158">
    <property type="entry name" value="BTAD"/>
</dbReference>
<keyword evidence="3" id="KW-1133">Transmembrane helix</keyword>
<gene>
    <name evidence="5" type="ORF">ACFPZ3_39875</name>
</gene>
<dbReference type="InterPro" id="IPR036388">
    <property type="entry name" value="WH-like_DNA-bd_sf"/>
</dbReference>
<keyword evidence="3" id="KW-0812">Transmembrane</keyword>
<dbReference type="Proteomes" id="UP001596058">
    <property type="component" value="Unassembled WGS sequence"/>
</dbReference>
<dbReference type="RefSeq" id="WP_379519548.1">
    <property type="nucleotide sequence ID" value="NZ_JBHSPA010000050.1"/>
</dbReference>
<dbReference type="PROSITE" id="PS51782">
    <property type="entry name" value="LYSM"/>
    <property type="match status" value="2"/>
</dbReference>
<feature type="transmembrane region" description="Helical" evidence="3">
    <location>
        <begin position="55"/>
        <end position="84"/>
    </location>
</feature>
<keyword evidence="1" id="KW-0802">TPR repeat</keyword>
<dbReference type="InterPro" id="IPR018392">
    <property type="entry name" value="LysM"/>
</dbReference>
<feature type="compositionally biased region" description="Low complexity" evidence="2">
    <location>
        <begin position="295"/>
        <end position="309"/>
    </location>
</feature>
<dbReference type="SMART" id="SM01043">
    <property type="entry name" value="BTAD"/>
    <property type="match status" value="1"/>
</dbReference>
<dbReference type="SMART" id="SM00257">
    <property type="entry name" value="LysM"/>
    <property type="match status" value="2"/>
</dbReference>
<dbReference type="EMBL" id="JBHSPA010000050">
    <property type="protein sequence ID" value="MFC5830054.1"/>
    <property type="molecule type" value="Genomic_DNA"/>
</dbReference>
<evidence type="ECO:0000256" key="2">
    <source>
        <dbReference type="SAM" id="MobiDB-lite"/>
    </source>
</evidence>
<accession>A0ABW1CYJ0</accession>
<dbReference type="PROSITE" id="PS50005">
    <property type="entry name" value="TPR"/>
    <property type="match status" value="1"/>
</dbReference>
<dbReference type="Pfam" id="PF01476">
    <property type="entry name" value="LysM"/>
    <property type="match status" value="2"/>
</dbReference>
<dbReference type="InterPro" id="IPR051677">
    <property type="entry name" value="AfsR-DnrI-RedD_regulator"/>
</dbReference>
<keyword evidence="6" id="KW-1185">Reference proteome</keyword>
<name>A0ABW1CYJ0_9ACTN</name>
<dbReference type="InterPro" id="IPR036779">
    <property type="entry name" value="LysM_dom_sf"/>
</dbReference>
<dbReference type="InterPro" id="IPR019734">
    <property type="entry name" value="TPR_rpt"/>
</dbReference>
<feature type="domain" description="LysM" evidence="4">
    <location>
        <begin position="221"/>
        <end position="277"/>
    </location>
</feature>
<dbReference type="Gene3D" id="1.10.10.10">
    <property type="entry name" value="Winged helix-like DNA-binding domain superfamily/Winged helix DNA-binding domain"/>
    <property type="match status" value="1"/>
</dbReference>
<feature type="region of interest" description="Disordered" evidence="2">
    <location>
        <begin position="283"/>
        <end position="311"/>
    </location>
</feature>
<evidence type="ECO:0000256" key="3">
    <source>
        <dbReference type="SAM" id="Phobius"/>
    </source>
</evidence>
<dbReference type="SUPFAM" id="SSF48452">
    <property type="entry name" value="TPR-like"/>
    <property type="match status" value="1"/>
</dbReference>